<accession>A0A2P2LMU3</accession>
<organism evidence="1">
    <name type="scientific">Rhizophora mucronata</name>
    <name type="common">Asiatic mangrove</name>
    <dbReference type="NCBI Taxonomy" id="61149"/>
    <lineage>
        <taxon>Eukaryota</taxon>
        <taxon>Viridiplantae</taxon>
        <taxon>Streptophyta</taxon>
        <taxon>Embryophyta</taxon>
        <taxon>Tracheophyta</taxon>
        <taxon>Spermatophyta</taxon>
        <taxon>Magnoliopsida</taxon>
        <taxon>eudicotyledons</taxon>
        <taxon>Gunneridae</taxon>
        <taxon>Pentapetalae</taxon>
        <taxon>rosids</taxon>
        <taxon>fabids</taxon>
        <taxon>Malpighiales</taxon>
        <taxon>Rhizophoraceae</taxon>
        <taxon>Rhizophora</taxon>
    </lineage>
</organism>
<name>A0A2P2LMU3_RHIMU</name>
<proteinExistence type="predicted"/>
<reference evidence="1" key="1">
    <citation type="submission" date="2018-02" db="EMBL/GenBank/DDBJ databases">
        <title>Rhizophora mucronata_Transcriptome.</title>
        <authorList>
            <person name="Meera S.P."/>
            <person name="Sreeshan A."/>
            <person name="Augustine A."/>
        </authorList>
    </citation>
    <scope>NUCLEOTIDE SEQUENCE</scope>
    <source>
        <tissue evidence="1">Leaf</tissue>
    </source>
</reference>
<protein>
    <submittedName>
        <fullName evidence="1">N-carbamoylputrescine amidase</fullName>
    </submittedName>
</protein>
<evidence type="ECO:0000313" key="1">
    <source>
        <dbReference type="EMBL" id="MBX19308.1"/>
    </source>
</evidence>
<dbReference type="AlphaFoldDB" id="A0A2P2LMU3"/>
<sequence>MRLPIKAKVSSISINYGYRIIMCIVGLFKEANRNNYTQLLCQIFHPAQ</sequence>
<dbReference type="EMBL" id="GGEC01038824">
    <property type="protein sequence ID" value="MBX19308.1"/>
    <property type="molecule type" value="Transcribed_RNA"/>
</dbReference>